<dbReference type="EMBL" id="BSUK01000001">
    <property type="protein sequence ID" value="GMA24867.1"/>
    <property type="molecule type" value="Genomic_DNA"/>
</dbReference>
<dbReference type="Proteomes" id="UP001157091">
    <property type="component" value="Unassembled WGS sequence"/>
</dbReference>
<protein>
    <recommendedName>
        <fullName evidence="3">Glycosyltransferase subfamily 4-like N-terminal domain-containing protein</fullName>
    </recommendedName>
</protein>
<evidence type="ECO:0000313" key="4">
    <source>
        <dbReference type="EMBL" id="GMA24867.1"/>
    </source>
</evidence>
<evidence type="ECO:0000256" key="1">
    <source>
        <dbReference type="ARBA" id="ARBA00022676"/>
    </source>
</evidence>
<dbReference type="InterPro" id="IPR028098">
    <property type="entry name" value="Glyco_trans_4-like_N"/>
</dbReference>
<sequence length="396" mass="41798">MRRGARSDERLRVVVLDHTADLGGGELALARLCAALDPAEVQVKVIVFADGPLVGRLRDQGTDVEVLVLGEGVRSRSRDALGTWGSARSAWAAVPFVLRLARRLRVLRPDLVHTQSLKADVLGSVAAGLARTPVVWHVHDRIADDYLPPRVARVFRWLIRRVPRAVVANSEATAVTLGRPDAVVAYPGFAPEQVRPDGGRTHVDPNPAVVGLVGRISPTKGQLELVAAAPGVLAAHLGTRFRLVGAPLFGGEDYAAEVEAEIGRRGLGDAVEVTGHVDDVAGVLDGLTVLVHASPVPEPFGQVVVEGMVRGVPVIATDAGGVPEILRGDDAGPLGVLVPPGDSDALAEALVGVLDDPAGRRRRAEAAFAVATERFAVERTAEIVTATWRRAGGRRR</sequence>
<comment type="caution">
    <text evidence="4">The sequence shown here is derived from an EMBL/GenBank/DDBJ whole genome shotgun (WGS) entry which is preliminary data.</text>
</comment>
<evidence type="ECO:0000256" key="2">
    <source>
        <dbReference type="ARBA" id="ARBA00022679"/>
    </source>
</evidence>
<evidence type="ECO:0000313" key="5">
    <source>
        <dbReference type="Proteomes" id="UP001157091"/>
    </source>
</evidence>
<proteinExistence type="predicted"/>
<dbReference type="RefSeq" id="WP_284293567.1">
    <property type="nucleotide sequence ID" value="NZ_BSUK01000001.1"/>
</dbReference>
<dbReference type="PANTHER" id="PTHR12526">
    <property type="entry name" value="GLYCOSYLTRANSFERASE"/>
    <property type="match status" value="1"/>
</dbReference>
<dbReference type="Pfam" id="PF13692">
    <property type="entry name" value="Glyco_trans_1_4"/>
    <property type="match status" value="1"/>
</dbReference>
<name>A0ABQ6I2L5_9MICO</name>
<evidence type="ECO:0000259" key="3">
    <source>
        <dbReference type="Pfam" id="PF13439"/>
    </source>
</evidence>
<gene>
    <name evidence="4" type="ORF">GCM10025864_26260</name>
</gene>
<keyword evidence="2" id="KW-0808">Transferase</keyword>
<keyword evidence="1" id="KW-0328">Glycosyltransferase</keyword>
<dbReference type="Gene3D" id="3.40.50.2000">
    <property type="entry name" value="Glycogen Phosphorylase B"/>
    <property type="match status" value="2"/>
</dbReference>
<keyword evidence="5" id="KW-1185">Reference proteome</keyword>
<reference evidence="5" key="1">
    <citation type="journal article" date="2019" name="Int. J. Syst. Evol. Microbiol.">
        <title>The Global Catalogue of Microorganisms (GCM) 10K type strain sequencing project: providing services to taxonomists for standard genome sequencing and annotation.</title>
        <authorList>
            <consortium name="The Broad Institute Genomics Platform"/>
            <consortium name="The Broad Institute Genome Sequencing Center for Infectious Disease"/>
            <person name="Wu L."/>
            <person name="Ma J."/>
        </authorList>
    </citation>
    <scope>NUCLEOTIDE SEQUENCE [LARGE SCALE GENOMIC DNA]</scope>
    <source>
        <strain evidence="5">NBRC 106348</strain>
    </source>
</reference>
<dbReference type="Pfam" id="PF13439">
    <property type="entry name" value="Glyco_transf_4"/>
    <property type="match status" value="1"/>
</dbReference>
<organism evidence="4 5">
    <name type="scientific">Luteimicrobium album</name>
    <dbReference type="NCBI Taxonomy" id="1054550"/>
    <lineage>
        <taxon>Bacteria</taxon>
        <taxon>Bacillati</taxon>
        <taxon>Actinomycetota</taxon>
        <taxon>Actinomycetes</taxon>
        <taxon>Micrococcales</taxon>
        <taxon>Luteimicrobium</taxon>
    </lineage>
</organism>
<dbReference type="SUPFAM" id="SSF53756">
    <property type="entry name" value="UDP-Glycosyltransferase/glycogen phosphorylase"/>
    <property type="match status" value="1"/>
</dbReference>
<accession>A0ABQ6I2L5</accession>
<dbReference type="PANTHER" id="PTHR12526:SF636">
    <property type="entry name" value="BLL3647 PROTEIN"/>
    <property type="match status" value="1"/>
</dbReference>
<feature type="domain" description="Glycosyltransferase subfamily 4-like N-terminal" evidence="3">
    <location>
        <begin position="23"/>
        <end position="179"/>
    </location>
</feature>
<dbReference type="CDD" id="cd03801">
    <property type="entry name" value="GT4_PimA-like"/>
    <property type="match status" value="1"/>
</dbReference>